<name>A0A3G9CSW8_METTE</name>
<protein>
    <submittedName>
        <fullName evidence="1">Uncharacterized protein</fullName>
    </submittedName>
</protein>
<organism evidence="1 2">
    <name type="scientific">Methanosarcina thermophila</name>
    <dbReference type="NCBI Taxonomy" id="2210"/>
    <lineage>
        <taxon>Archaea</taxon>
        <taxon>Methanobacteriati</taxon>
        <taxon>Methanobacteriota</taxon>
        <taxon>Stenosarchaea group</taxon>
        <taxon>Methanomicrobia</taxon>
        <taxon>Methanosarcinales</taxon>
        <taxon>Methanosarcinaceae</taxon>
        <taxon>Methanosarcina</taxon>
    </lineage>
</organism>
<accession>A0A3G9CSW8</accession>
<proteinExistence type="predicted"/>
<dbReference type="EMBL" id="AP017646">
    <property type="protein sequence ID" value="BAW29298.1"/>
    <property type="molecule type" value="Genomic_DNA"/>
</dbReference>
<sequence length="49" mass="5300">MKLNVGTGDNLGLSKLKSDLRGIETGYCRSSEKVCIRLKSDLRGIETGS</sequence>
<dbReference type="AlphaFoldDB" id="A0A3G9CSW8"/>
<evidence type="ECO:0000313" key="2">
    <source>
        <dbReference type="Proteomes" id="UP000265557"/>
    </source>
</evidence>
<reference evidence="1 2" key="1">
    <citation type="submission" date="2016-09" db="EMBL/GenBank/DDBJ databases">
        <title>Complete Genome Sequence of Methanosarcina thermophila MT-1.</title>
        <authorList>
            <person name="Kouzuma A."/>
        </authorList>
    </citation>
    <scope>NUCLEOTIDE SEQUENCE [LARGE SCALE GENOMIC DNA]</scope>
    <source>
        <strain evidence="1 2">MT-1</strain>
    </source>
</reference>
<evidence type="ECO:0000313" key="1">
    <source>
        <dbReference type="EMBL" id="BAW29298.1"/>
    </source>
</evidence>
<gene>
    <name evidence="1" type="ORF">MESMT1_1368</name>
</gene>
<dbReference type="Proteomes" id="UP000265557">
    <property type="component" value="Chromosome"/>
</dbReference>